<dbReference type="WBParaSite" id="PSAMB.scaffold16283size1364.g36869.t1">
    <property type="protein sequence ID" value="PSAMB.scaffold16283size1364.g36869.t1"/>
    <property type="gene ID" value="PSAMB.scaffold16283size1364.g36869"/>
</dbReference>
<feature type="compositionally biased region" description="Basic and acidic residues" evidence="1">
    <location>
        <begin position="71"/>
        <end position="80"/>
    </location>
</feature>
<evidence type="ECO:0000256" key="1">
    <source>
        <dbReference type="SAM" id="MobiDB-lite"/>
    </source>
</evidence>
<proteinExistence type="predicted"/>
<dbReference type="Proteomes" id="UP000887566">
    <property type="component" value="Unplaced"/>
</dbReference>
<evidence type="ECO:0000313" key="3">
    <source>
        <dbReference type="WBParaSite" id="PSAMB.scaffold16283size1364.g36869.t1"/>
    </source>
</evidence>
<keyword evidence="2" id="KW-1185">Reference proteome</keyword>
<feature type="compositionally biased region" description="Basic and acidic residues" evidence="1">
    <location>
        <begin position="49"/>
        <end position="58"/>
    </location>
</feature>
<dbReference type="WBParaSite" id="PSAMB.scaffold7732size7200.g30483.t1">
    <property type="protein sequence ID" value="PSAMB.scaffold7732size7200.g30483.t1"/>
    <property type="gene ID" value="PSAMB.scaffold7732size7200.g30483"/>
</dbReference>
<feature type="compositionally biased region" description="Basic residues" evidence="1">
    <location>
        <begin position="25"/>
        <end position="36"/>
    </location>
</feature>
<evidence type="ECO:0000313" key="2">
    <source>
        <dbReference type="Proteomes" id="UP000887566"/>
    </source>
</evidence>
<dbReference type="AlphaFoldDB" id="A0A914V8B1"/>
<accession>A0A914V8B1</accession>
<feature type="region of interest" description="Disordered" evidence="1">
    <location>
        <begin position="1"/>
        <end position="80"/>
    </location>
</feature>
<organism evidence="2 3">
    <name type="scientific">Plectus sambesii</name>
    <dbReference type="NCBI Taxonomy" id="2011161"/>
    <lineage>
        <taxon>Eukaryota</taxon>
        <taxon>Metazoa</taxon>
        <taxon>Ecdysozoa</taxon>
        <taxon>Nematoda</taxon>
        <taxon>Chromadorea</taxon>
        <taxon>Plectida</taxon>
        <taxon>Plectina</taxon>
        <taxon>Plectoidea</taxon>
        <taxon>Plectidae</taxon>
        <taxon>Plectus</taxon>
    </lineage>
</organism>
<reference evidence="3 4" key="1">
    <citation type="submission" date="2022-11" db="UniProtKB">
        <authorList>
            <consortium name="WormBaseParasite"/>
        </authorList>
    </citation>
    <scope>IDENTIFICATION</scope>
</reference>
<name>A0A914V8B1_9BILA</name>
<sequence length="80" mass="9096">ATMLRKPSAARLRKCRTMPAEQPHRRGLNKLFKGRLGKSLTRLETTTSDFRKEHREGTHSAAEFSDPEDSSSTHDAEIFL</sequence>
<evidence type="ECO:0000313" key="4">
    <source>
        <dbReference type="WBParaSite" id="PSAMB.scaffold7732size7200.g30483.t1"/>
    </source>
</evidence>
<protein>
    <submittedName>
        <fullName evidence="3 4">Uncharacterized protein</fullName>
    </submittedName>
</protein>